<keyword evidence="5" id="KW-1185">Reference proteome</keyword>
<accession>E1ZTL2</accession>
<evidence type="ECO:0000313" key="5">
    <source>
        <dbReference type="Proteomes" id="UP000008141"/>
    </source>
</evidence>
<gene>
    <name evidence="4" type="ORF">CHLNCDRAFT_37665</name>
</gene>
<dbReference type="InterPro" id="IPR036034">
    <property type="entry name" value="PDZ_sf"/>
</dbReference>
<feature type="compositionally biased region" description="Low complexity" evidence="2">
    <location>
        <begin position="501"/>
        <end position="510"/>
    </location>
</feature>
<dbReference type="GO" id="GO:0004252">
    <property type="term" value="F:serine-type endopeptidase activity"/>
    <property type="evidence" value="ECO:0007669"/>
    <property type="project" value="InterPro"/>
</dbReference>
<evidence type="ECO:0000259" key="3">
    <source>
        <dbReference type="PROSITE" id="PS50106"/>
    </source>
</evidence>
<dbReference type="FunCoup" id="E1ZTL2">
    <property type="interactions" value="792"/>
</dbReference>
<dbReference type="Proteomes" id="UP000008141">
    <property type="component" value="Unassembled WGS sequence"/>
</dbReference>
<dbReference type="KEGG" id="cvr:CHLNCDRAFT_37665"/>
<dbReference type="EMBL" id="GL433872">
    <property type="protein sequence ID" value="EFN50860.1"/>
    <property type="molecule type" value="Genomic_DNA"/>
</dbReference>
<organism evidence="5">
    <name type="scientific">Chlorella variabilis</name>
    <name type="common">Green alga</name>
    <dbReference type="NCBI Taxonomy" id="554065"/>
    <lineage>
        <taxon>Eukaryota</taxon>
        <taxon>Viridiplantae</taxon>
        <taxon>Chlorophyta</taxon>
        <taxon>core chlorophytes</taxon>
        <taxon>Trebouxiophyceae</taxon>
        <taxon>Chlorellales</taxon>
        <taxon>Chlorellaceae</taxon>
        <taxon>Chlorella clade</taxon>
        <taxon>Chlorella</taxon>
    </lineage>
</organism>
<dbReference type="SMART" id="SM00228">
    <property type="entry name" value="PDZ"/>
    <property type="match status" value="2"/>
</dbReference>
<dbReference type="PROSITE" id="PS50106">
    <property type="entry name" value="PDZ"/>
    <property type="match status" value="1"/>
</dbReference>
<comment type="similarity">
    <text evidence="1">Belongs to the peptidase S1C family.</text>
</comment>
<dbReference type="PANTHER" id="PTHR46366:SF1">
    <property type="entry name" value="PDZ DOMAIN-CONTAINING PROTEIN C1685.05"/>
    <property type="match status" value="1"/>
</dbReference>
<evidence type="ECO:0000256" key="2">
    <source>
        <dbReference type="SAM" id="MobiDB-lite"/>
    </source>
</evidence>
<dbReference type="Gene3D" id="2.40.10.120">
    <property type="match status" value="1"/>
</dbReference>
<dbReference type="GO" id="GO:0006508">
    <property type="term" value="P:proteolysis"/>
    <property type="evidence" value="ECO:0007669"/>
    <property type="project" value="InterPro"/>
</dbReference>
<dbReference type="InterPro" id="IPR009003">
    <property type="entry name" value="Peptidase_S1_PA"/>
</dbReference>
<dbReference type="OMA" id="FWGHCVF"/>
<name>E1ZTL2_CHLVA</name>
<dbReference type="InterPro" id="IPR025926">
    <property type="entry name" value="PDZ-like_dom"/>
</dbReference>
<dbReference type="SUPFAM" id="SSF50494">
    <property type="entry name" value="Trypsin-like serine proteases"/>
    <property type="match status" value="1"/>
</dbReference>
<dbReference type="STRING" id="554065.E1ZTL2"/>
<dbReference type="InterPro" id="IPR001940">
    <property type="entry name" value="Peptidase_S1C"/>
</dbReference>
<feature type="compositionally biased region" description="Low complexity" evidence="2">
    <location>
        <begin position="517"/>
        <end position="541"/>
    </location>
</feature>
<dbReference type="Pfam" id="PF13180">
    <property type="entry name" value="PDZ_2"/>
    <property type="match status" value="1"/>
</dbReference>
<dbReference type="OrthoDB" id="4217619at2759"/>
<dbReference type="PRINTS" id="PR00834">
    <property type="entry name" value="PROTEASES2C"/>
</dbReference>
<protein>
    <recommendedName>
        <fullName evidence="3">PDZ domain-containing protein</fullName>
    </recommendedName>
</protein>
<evidence type="ECO:0000256" key="1">
    <source>
        <dbReference type="ARBA" id="ARBA00010541"/>
    </source>
</evidence>
<reference evidence="4 5" key="1">
    <citation type="journal article" date="2010" name="Plant Cell">
        <title>The Chlorella variabilis NC64A genome reveals adaptation to photosymbiosis, coevolution with viruses, and cryptic sex.</title>
        <authorList>
            <person name="Blanc G."/>
            <person name="Duncan G."/>
            <person name="Agarkova I."/>
            <person name="Borodovsky M."/>
            <person name="Gurnon J."/>
            <person name="Kuo A."/>
            <person name="Lindquist E."/>
            <person name="Lucas S."/>
            <person name="Pangilinan J."/>
            <person name="Polle J."/>
            <person name="Salamov A."/>
            <person name="Terry A."/>
            <person name="Yamada T."/>
            <person name="Dunigan D.D."/>
            <person name="Grigoriev I.V."/>
            <person name="Claverie J.M."/>
            <person name="Van Etten J.L."/>
        </authorList>
    </citation>
    <scope>NUCLEOTIDE SEQUENCE [LARGE SCALE GENOMIC DNA]</scope>
    <source>
        <strain evidence="4 5">NC64A</strain>
    </source>
</reference>
<feature type="domain" description="PDZ" evidence="3">
    <location>
        <begin position="256"/>
        <end position="318"/>
    </location>
</feature>
<dbReference type="eggNOG" id="KOG1421">
    <property type="taxonomic scope" value="Eukaryota"/>
</dbReference>
<evidence type="ECO:0000313" key="4">
    <source>
        <dbReference type="EMBL" id="EFN50860.1"/>
    </source>
</evidence>
<dbReference type="Gene3D" id="2.30.42.10">
    <property type="match status" value="3"/>
</dbReference>
<dbReference type="Pfam" id="PF12812">
    <property type="entry name" value="PDZ_1"/>
    <property type="match status" value="2"/>
</dbReference>
<dbReference type="RefSeq" id="XP_005842962.1">
    <property type="nucleotide sequence ID" value="XM_005842900.1"/>
</dbReference>
<proteinExistence type="inferred from homology"/>
<feature type="region of interest" description="Disordered" evidence="2">
    <location>
        <begin position="501"/>
        <end position="569"/>
    </location>
</feature>
<dbReference type="PANTHER" id="PTHR46366">
    <property type="entry name" value="PRO-APOPTOTIC SERINE PROTEASE NMA111"/>
    <property type="match status" value="1"/>
</dbReference>
<dbReference type="SUPFAM" id="SSF50156">
    <property type="entry name" value="PDZ domain-like"/>
    <property type="match status" value="3"/>
</dbReference>
<dbReference type="Pfam" id="PF13365">
    <property type="entry name" value="Trypsin_2"/>
    <property type="match status" value="1"/>
</dbReference>
<dbReference type="GeneID" id="17350278"/>
<dbReference type="CDD" id="cd06786">
    <property type="entry name" value="cpPDZ1_ScNma111-like"/>
    <property type="match status" value="1"/>
</dbReference>
<dbReference type="InParanoid" id="E1ZTL2"/>
<sequence length="1089" mass="116413">MQVASDAWKTTLDAVVPAVVVLKVTQTRAFDTESAGSSYATGFVVDKARGLILTNRHVVTPGPVVAEAIFLNREEVPVQPLYYDPVHDFGFMRFDPGRLQFMKAGEIPLAPDAAAVGLDIRVVGNDSGEKLSILSGTLARLDRDAPHYSRRGFNDFNQFYIQAASGTKGGSSGSPVVNIKGQAVGLNAGGKNKAASAYYLPLHRIVRALHLLQACHQPDGSWAQPAIPRGDLQATLVFKGYDEVRRLGLRTETEAAVRASKQQHEGDGALLGERPGSTGMLVVESVVPAGPAEAVLEAGDVLVRLNGQIVTDFLTMEALLDDNVGGSVHVEVERGGKPLAADVRVQDLQTVTPCRLLDLGGGAVNELSYQQARNNRAAVGQVYVAESGYLLGKAGVPKYAIITSLAGTPTPDLDAFVEALKGLRHGQRVPLEFFTFGERHRRKSTILHVNWSWYGPPKVWTRNNAAGIWDCLVEMPHSLAAAGPKAGEAGEACDVAAANGTPPAAGGSASKRPPLHPGAASGTTAGPAAASPAKAGAAGASIPRKRSVPSIPQHEDIEKQQPGVTAQADDSRLLGSPAAEAAMAAGMGAAAGEAPADQAEAANMWRSMLEEQLRCGLVLVDVEIPLVALADGVHSRSFSGCGVIVHQSESLGLVLVDRNTVTVGPGDVMLSFGAFPAEVPARVRFLHPLHNFSICSYDPRQLSEEARRLIRPLHLAPSPPLRRCDAVELVCLSKSLRILHRTSSVTNPAMSVLIHKAEVPRFRAVHEEVVKLDQDFGIAYSGVLCDRSGGVRALWGSYSEQLNKEEQEWTAGGSTCACEPARLDGSGSDASGGGGLEATVPLPPPPVVTLDAELEPLLLSKAAQFGLPTEWVSRLVRLDPERRQVLRVHSRVAGSHAQEVLCDADMVLAISGQPVSSYNDVERIIAEAAAAAAQLPEVQLTIFRDSAVQEVTVRLGGEDGLGTNRMVHWCGAQLQYPHRGVRELGFLPERHGVYISRWHHGSPAHRYGLYALHCVSEVNGQPTPDLDAFISVVRQLPDGADVRVRLVHFESNKSKVLTLKTDHRYWPTWQLVLDSVTAEWTREPISSPI</sequence>
<dbReference type="InterPro" id="IPR001478">
    <property type="entry name" value="PDZ"/>
</dbReference>
<dbReference type="AlphaFoldDB" id="E1ZTL2"/>